<dbReference type="EMBL" id="JAAMPI010000006">
    <property type="protein sequence ID" value="KAF4637889.1"/>
    <property type="molecule type" value="Genomic_DNA"/>
</dbReference>
<comment type="caution">
    <text evidence="2">The sequence shown here is derived from an EMBL/GenBank/DDBJ whole genome shotgun (WGS) entry which is preliminary data.</text>
</comment>
<feature type="region of interest" description="Disordered" evidence="1">
    <location>
        <begin position="1"/>
        <end position="59"/>
    </location>
</feature>
<evidence type="ECO:0000313" key="2">
    <source>
        <dbReference type="EMBL" id="KAF4637889.1"/>
    </source>
</evidence>
<sequence>MFKPFKPPLLKSAAKPTSVDLTESDKEGELHPRPSKKRRLIHVVEDSPPPSKGLPASSSAVIAPRKPLIPVKNPTDTKQSVDQLTDGLEGYYIVLWQGRPKNWRWREANYFPGENSRPKSTKPGMEMAFFRYMVDMLDFRAYQVGRWEDACSAILSCRVVP</sequence>
<feature type="compositionally biased region" description="Basic and acidic residues" evidence="1">
    <location>
        <begin position="23"/>
        <end position="32"/>
    </location>
</feature>
<evidence type="ECO:0000313" key="3">
    <source>
        <dbReference type="Proteomes" id="UP000566819"/>
    </source>
</evidence>
<gene>
    <name evidence="2" type="ORF">G7Y89_g181</name>
</gene>
<accession>A0A8H4WBE8</accession>
<protein>
    <submittedName>
        <fullName evidence="2">Uncharacterized protein</fullName>
    </submittedName>
</protein>
<evidence type="ECO:0000256" key="1">
    <source>
        <dbReference type="SAM" id="MobiDB-lite"/>
    </source>
</evidence>
<organism evidence="2 3">
    <name type="scientific">Cudoniella acicularis</name>
    <dbReference type="NCBI Taxonomy" id="354080"/>
    <lineage>
        <taxon>Eukaryota</taxon>
        <taxon>Fungi</taxon>
        <taxon>Dikarya</taxon>
        <taxon>Ascomycota</taxon>
        <taxon>Pezizomycotina</taxon>
        <taxon>Leotiomycetes</taxon>
        <taxon>Helotiales</taxon>
        <taxon>Tricladiaceae</taxon>
        <taxon>Cudoniella</taxon>
    </lineage>
</organism>
<dbReference type="Proteomes" id="UP000566819">
    <property type="component" value="Unassembled WGS sequence"/>
</dbReference>
<keyword evidence="3" id="KW-1185">Reference proteome</keyword>
<dbReference type="AlphaFoldDB" id="A0A8H4WBE8"/>
<name>A0A8H4WBE8_9HELO</name>
<reference evidence="2 3" key="1">
    <citation type="submission" date="2020-03" db="EMBL/GenBank/DDBJ databases">
        <title>Draft Genome Sequence of Cudoniella acicularis.</title>
        <authorList>
            <person name="Buettner E."/>
            <person name="Kellner H."/>
        </authorList>
    </citation>
    <scope>NUCLEOTIDE SEQUENCE [LARGE SCALE GENOMIC DNA]</scope>
    <source>
        <strain evidence="2 3">DSM 108380</strain>
    </source>
</reference>
<proteinExistence type="predicted"/>